<dbReference type="OrthoDB" id="198652at2759"/>
<dbReference type="EMBL" id="JABBWM010000023">
    <property type="protein sequence ID" value="KAG2109721.1"/>
    <property type="molecule type" value="Genomic_DNA"/>
</dbReference>
<organism evidence="1 2">
    <name type="scientific">Suillus discolor</name>
    <dbReference type="NCBI Taxonomy" id="1912936"/>
    <lineage>
        <taxon>Eukaryota</taxon>
        <taxon>Fungi</taxon>
        <taxon>Dikarya</taxon>
        <taxon>Basidiomycota</taxon>
        <taxon>Agaricomycotina</taxon>
        <taxon>Agaricomycetes</taxon>
        <taxon>Agaricomycetidae</taxon>
        <taxon>Boletales</taxon>
        <taxon>Suillineae</taxon>
        <taxon>Suillaceae</taxon>
        <taxon>Suillus</taxon>
    </lineage>
</organism>
<dbReference type="GeneID" id="64692655"/>
<feature type="non-terminal residue" evidence="1">
    <location>
        <position position="148"/>
    </location>
</feature>
<evidence type="ECO:0000313" key="2">
    <source>
        <dbReference type="Proteomes" id="UP000823399"/>
    </source>
</evidence>
<protein>
    <submittedName>
        <fullName evidence="1">Uncharacterized protein</fullName>
    </submittedName>
</protein>
<accession>A0A9P7JUY1</accession>
<sequence length="148" mass="17056">YYAPYQCFFPAKQTQLLQMWDKIGLPHERPKQLFGSPLTIIGFNIDPNAMSATLPEEKKAALVSQLRLFAGKGYCWSLREYQQLAGWCEWSFNVFPRLKPGLSAVYAKIWGKTEAFGHLHVNTSIIRELLWMADHMHSSQGLLFYKSL</sequence>
<dbReference type="Proteomes" id="UP000823399">
    <property type="component" value="Unassembled WGS sequence"/>
</dbReference>
<comment type="caution">
    <text evidence="1">The sequence shown here is derived from an EMBL/GenBank/DDBJ whole genome shotgun (WGS) entry which is preliminary data.</text>
</comment>
<dbReference type="AlphaFoldDB" id="A0A9P7JUY1"/>
<feature type="non-terminal residue" evidence="1">
    <location>
        <position position="1"/>
    </location>
</feature>
<name>A0A9P7JUY1_9AGAM</name>
<proteinExistence type="predicted"/>
<dbReference type="RefSeq" id="XP_041293666.1">
    <property type="nucleotide sequence ID" value="XM_041430396.1"/>
</dbReference>
<keyword evidence="2" id="KW-1185">Reference proteome</keyword>
<gene>
    <name evidence="1" type="ORF">F5147DRAFT_550382</name>
</gene>
<evidence type="ECO:0000313" key="1">
    <source>
        <dbReference type="EMBL" id="KAG2109721.1"/>
    </source>
</evidence>
<reference evidence="1" key="1">
    <citation type="journal article" date="2020" name="New Phytol.">
        <title>Comparative genomics reveals dynamic genome evolution in host specialist ectomycorrhizal fungi.</title>
        <authorList>
            <person name="Lofgren L.A."/>
            <person name="Nguyen N.H."/>
            <person name="Vilgalys R."/>
            <person name="Ruytinx J."/>
            <person name="Liao H.L."/>
            <person name="Branco S."/>
            <person name="Kuo A."/>
            <person name="LaButti K."/>
            <person name="Lipzen A."/>
            <person name="Andreopoulos W."/>
            <person name="Pangilinan J."/>
            <person name="Riley R."/>
            <person name="Hundley H."/>
            <person name="Na H."/>
            <person name="Barry K."/>
            <person name="Grigoriev I.V."/>
            <person name="Stajich J.E."/>
            <person name="Kennedy P.G."/>
        </authorList>
    </citation>
    <scope>NUCLEOTIDE SEQUENCE</scope>
    <source>
        <strain evidence="1">FC423</strain>
    </source>
</reference>